<feature type="domain" description="Carbohydrate binding" evidence="3">
    <location>
        <begin position="316"/>
        <end position="402"/>
    </location>
</feature>
<dbReference type="GO" id="GO:0030198">
    <property type="term" value="P:extracellular matrix organization"/>
    <property type="evidence" value="ECO:0007669"/>
    <property type="project" value="TreeGrafter"/>
</dbReference>
<feature type="domain" description="Carbohydrate binding" evidence="3">
    <location>
        <begin position="23"/>
        <end position="109"/>
    </location>
</feature>
<feature type="compositionally biased region" description="Pro residues" evidence="1">
    <location>
        <begin position="283"/>
        <end position="296"/>
    </location>
</feature>
<dbReference type="VEuPathDB" id="AmoebaDB:ACA1_253500"/>
<dbReference type="PANTHER" id="PTHR33239:SF19">
    <property type="entry name" value="CARBOHYDRATE BINDING DOMAIN-CONTAINING PROTEIN-RELATED"/>
    <property type="match status" value="1"/>
</dbReference>
<accession>L8HC82</accession>
<dbReference type="GO" id="GO:0005201">
    <property type="term" value="F:extracellular matrix structural constituent"/>
    <property type="evidence" value="ECO:0007669"/>
    <property type="project" value="TreeGrafter"/>
</dbReference>
<evidence type="ECO:0000313" key="5">
    <source>
        <dbReference type="Proteomes" id="UP000011083"/>
    </source>
</evidence>
<feature type="region of interest" description="Disordered" evidence="1">
    <location>
        <begin position="275"/>
        <end position="308"/>
    </location>
</feature>
<evidence type="ECO:0000256" key="2">
    <source>
        <dbReference type="SAM" id="SignalP"/>
    </source>
</evidence>
<organism evidence="4 5">
    <name type="scientific">Acanthamoeba castellanii (strain ATCC 30010 / Neff)</name>
    <dbReference type="NCBI Taxonomy" id="1257118"/>
    <lineage>
        <taxon>Eukaryota</taxon>
        <taxon>Amoebozoa</taxon>
        <taxon>Discosea</taxon>
        <taxon>Longamoebia</taxon>
        <taxon>Centramoebida</taxon>
        <taxon>Acanthamoebidae</taxon>
        <taxon>Acanthamoeba</taxon>
    </lineage>
</organism>
<dbReference type="InterPro" id="IPR052879">
    <property type="entry name" value="Dd_Spore_Germination_Stalk"/>
</dbReference>
<dbReference type="InterPro" id="IPR019028">
    <property type="entry name" value="CBM_49"/>
</dbReference>
<dbReference type="Proteomes" id="UP000011083">
    <property type="component" value="Unassembled WGS sequence"/>
</dbReference>
<feature type="chain" id="PRO_5003990963" evidence="2">
    <location>
        <begin position="20"/>
        <end position="422"/>
    </location>
</feature>
<evidence type="ECO:0000256" key="1">
    <source>
        <dbReference type="SAM" id="MobiDB-lite"/>
    </source>
</evidence>
<keyword evidence="2" id="KW-0732">Signal</keyword>
<feature type="compositionally biased region" description="Low complexity" evidence="1">
    <location>
        <begin position="297"/>
        <end position="308"/>
    </location>
</feature>
<proteinExistence type="predicted"/>
<dbReference type="PANTHER" id="PTHR33239">
    <property type="entry name" value="CELLULOSE-BINDING DOMAIN-CONTAINING PROTEIN-RELATED"/>
    <property type="match status" value="1"/>
</dbReference>
<name>L8HC82_ACACF</name>
<dbReference type="SUPFAM" id="SSF49384">
    <property type="entry name" value="Carbohydrate-binding domain"/>
    <property type="match status" value="2"/>
</dbReference>
<dbReference type="Gene3D" id="2.60.40.290">
    <property type="match status" value="3"/>
</dbReference>
<protein>
    <submittedName>
        <fullName evidence="4">Carbohydrate binding domain CBM49 domain containing protein</fullName>
    </submittedName>
</protein>
<dbReference type="GeneID" id="14923297"/>
<dbReference type="Pfam" id="PF09478">
    <property type="entry name" value="CBM49"/>
    <property type="match status" value="2"/>
</dbReference>
<sequence length="422" mass="42846">MNKLLSFAVLAALLAMAAADCQVSVTQTLGSAWTTNGQDFSQWSVAITNTGSEGVKSVDLSITNDSLFDQLWNIVKDNRGLYVLPDYILQNGGIAVSGSYQFGYIIKSKAQATIDLEAVDCKAVSPSVAPSTSPAAPSASASPAAASPSSSASPVVVASPQPTGCTVTVESVARSAASGGQWTEGDSQFQIFDVTTTNSGNTPVTAVKLTISVSGADVSIYQFWNLERKENTNVFNVPTPWGAIQVGASQGAGFIVKSKEGQSVATPVVKVESATCSGSPTAAPSPAPGSPSPSPSSPVVATPQPSAAPAGCSAELTIVARSAASGGQWQDGNKWNQIFDVVVSNTGSKALTGGQVSFTLASGVSVSQFWELNRKDATTFTIPTTYGPIQVGASQGAGIVATTTTATTIATPTATLSGLTCN</sequence>
<dbReference type="InterPro" id="IPR008965">
    <property type="entry name" value="CBM2/CBM3_carb-bd_dom_sf"/>
</dbReference>
<dbReference type="OrthoDB" id="20980at2759"/>
<feature type="signal peptide" evidence="2">
    <location>
        <begin position="1"/>
        <end position="19"/>
    </location>
</feature>
<dbReference type="GO" id="GO:0031012">
    <property type="term" value="C:extracellular matrix"/>
    <property type="evidence" value="ECO:0007669"/>
    <property type="project" value="TreeGrafter"/>
</dbReference>
<keyword evidence="5" id="KW-1185">Reference proteome</keyword>
<dbReference type="RefSeq" id="XP_004367619.1">
    <property type="nucleotide sequence ID" value="XM_004367562.1"/>
</dbReference>
<evidence type="ECO:0000259" key="3">
    <source>
        <dbReference type="SMART" id="SM01063"/>
    </source>
</evidence>
<dbReference type="EMBL" id="KB007885">
    <property type="protein sequence ID" value="ELR22363.1"/>
    <property type="molecule type" value="Genomic_DNA"/>
</dbReference>
<dbReference type="AlphaFoldDB" id="L8HC82"/>
<feature type="domain" description="Carbohydrate binding" evidence="3">
    <location>
        <begin position="167"/>
        <end position="259"/>
    </location>
</feature>
<dbReference type="InterPro" id="IPR012291">
    <property type="entry name" value="CBM2_carb-bd_dom_sf"/>
</dbReference>
<dbReference type="KEGG" id="acan:ACA1_253500"/>
<dbReference type="GO" id="GO:0004553">
    <property type="term" value="F:hydrolase activity, hydrolyzing O-glycosyl compounds"/>
    <property type="evidence" value="ECO:0007669"/>
    <property type="project" value="InterPro"/>
</dbReference>
<dbReference type="SMART" id="SM01063">
    <property type="entry name" value="CBM49"/>
    <property type="match status" value="3"/>
</dbReference>
<gene>
    <name evidence="4" type="ORF">ACA1_253500</name>
</gene>
<evidence type="ECO:0000313" key="4">
    <source>
        <dbReference type="EMBL" id="ELR22363.1"/>
    </source>
</evidence>
<dbReference type="GO" id="GO:0030247">
    <property type="term" value="F:polysaccharide binding"/>
    <property type="evidence" value="ECO:0007669"/>
    <property type="project" value="InterPro"/>
</dbReference>
<reference evidence="4 5" key="1">
    <citation type="journal article" date="2013" name="Genome Biol.">
        <title>Genome of Acanthamoeba castellanii highlights extensive lateral gene transfer and early evolution of tyrosine kinase signaling.</title>
        <authorList>
            <person name="Clarke M."/>
            <person name="Lohan A.J."/>
            <person name="Liu B."/>
            <person name="Lagkouvardos I."/>
            <person name="Roy S."/>
            <person name="Zafar N."/>
            <person name="Bertelli C."/>
            <person name="Schilde C."/>
            <person name="Kianianmomeni A."/>
            <person name="Burglin T.R."/>
            <person name="Frech C."/>
            <person name="Turcotte B."/>
            <person name="Kopec K.O."/>
            <person name="Synnott J.M."/>
            <person name="Choo C."/>
            <person name="Paponov I."/>
            <person name="Finkler A."/>
            <person name="Soon Heng Tan C."/>
            <person name="Hutchins A.P."/>
            <person name="Weinmeier T."/>
            <person name="Rattei T."/>
            <person name="Chu J.S."/>
            <person name="Gimenez G."/>
            <person name="Irimia M."/>
            <person name="Rigden D.J."/>
            <person name="Fitzpatrick D.A."/>
            <person name="Lorenzo-Morales J."/>
            <person name="Bateman A."/>
            <person name="Chiu C.H."/>
            <person name="Tang P."/>
            <person name="Hegemann P."/>
            <person name="Fromm H."/>
            <person name="Raoult D."/>
            <person name="Greub G."/>
            <person name="Miranda-Saavedra D."/>
            <person name="Chen N."/>
            <person name="Nash P."/>
            <person name="Ginger M.L."/>
            <person name="Horn M."/>
            <person name="Schaap P."/>
            <person name="Caler L."/>
            <person name="Loftus B."/>
        </authorList>
    </citation>
    <scope>NUCLEOTIDE SEQUENCE [LARGE SCALE GENOMIC DNA]</scope>
    <source>
        <strain evidence="4 5">Neff</strain>
    </source>
</reference>